<dbReference type="Pfam" id="PF21748">
    <property type="entry name" value="UPF0150"/>
    <property type="match status" value="1"/>
</dbReference>
<dbReference type="PANTHER" id="PTHR34504:SF2">
    <property type="entry name" value="UPF0150 PROTEIN SSL0259"/>
    <property type="match status" value="1"/>
</dbReference>
<evidence type="ECO:0000313" key="1">
    <source>
        <dbReference type="EMBL" id="ESS73928.1"/>
    </source>
</evidence>
<accession>V5CAT7</accession>
<reference evidence="1 2" key="1">
    <citation type="journal article" date="2013" name="Genome Announc.">
        <title>Draft Genome Sequence of the Methanotrophic Gammaproteobacterium Methyloglobulus morosus DSM 22980 Strain KoM1.</title>
        <authorList>
            <person name="Poehlein A."/>
            <person name="Deutzmann J.S."/>
            <person name="Daniel R."/>
            <person name="Simeonova D.D."/>
        </authorList>
    </citation>
    <scope>NUCLEOTIDE SEQUENCE [LARGE SCALE GENOMIC DNA]</scope>
    <source>
        <strain evidence="1 2">KoM1</strain>
    </source>
</reference>
<sequence length="69" mass="7876">MTKYEMIIYWSEEDQAYIAEVPELPGCMADGSNYQEAVKNAEIVIEEWITTARELGHNVPDPKGRLLFA</sequence>
<dbReference type="STRING" id="1116472.MGMO_8c00650"/>
<name>V5CAT7_9GAMM</name>
<comment type="caution">
    <text evidence="1">The sequence shown here is derived from an EMBL/GenBank/DDBJ whole genome shotgun (WGS) entry which is preliminary data.</text>
</comment>
<gene>
    <name evidence="1" type="ORF">MGMO_8c00650</name>
</gene>
<dbReference type="Gene3D" id="3.30.160.250">
    <property type="match status" value="1"/>
</dbReference>
<dbReference type="RefSeq" id="WP_023493163.1">
    <property type="nucleotide sequence ID" value="NZ_AYLO01000008.1"/>
</dbReference>
<dbReference type="eggNOG" id="COG1598">
    <property type="taxonomic scope" value="Bacteria"/>
</dbReference>
<proteinExistence type="predicted"/>
<keyword evidence="2" id="KW-1185">Reference proteome</keyword>
<dbReference type="InterPro" id="IPR051404">
    <property type="entry name" value="TA_system_antitoxin"/>
</dbReference>
<protein>
    <submittedName>
        <fullName evidence="1">Uncharacterized protein</fullName>
    </submittedName>
</protein>
<dbReference type="EMBL" id="AYLO01000008">
    <property type="protein sequence ID" value="ESS73928.1"/>
    <property type="molecule type" value="Genomic_DNA"/>
</dbReference>
<dbReference type="PATRIC" id="fig|1116472.3.peg.243"/>
<evidence type="ECO:0000313" key="2">
    <source>
        <dbReference type="Proteomes" id="UP000017842"/>
    </source>
</evidence>
<dbReference type="InterPro" id="IPR049389">
    <property type="entry name" value="TTHA0281-like"/>
</dbReference>
<dbReference type="InterPro" id="IPR035069">
    <property type="entry name" value="TTHA1013/TTHA0281-like"/>
</dbReference>
<dbReference type="PANTHER" id="PTHR34504">
    <property type="entry name" value="ANTITOXIN HICB"/>
    <property type="match status" value="1"/>
</dbReference>
<organism evidence="1 2">
    <name type="scientific">Methyloglobulus morosus KoM1</name>
    <dbReference type="NCBI Taxonomy" id="1116472"/>
    <lineage>
        <taxon>Bacteria</taxon>
        <taxon>Pseudomonadati</taxon>
        <taxon>Pseudomonadota</taxon>
        <taxon>Gammaproteobacteria</taxon>
        <taxon>Methylococcales</taxon>
        <taxon>Methylococcaceae</taxon>
        <taxon>Methyloglobulus</taxon>
    </lineage>
</organism>
<dbReference type="AlphaFoldDB" id="V5CAT7"/>
<dbReference type="SUPFAM" id="SSF143100">
    <property type="entry name" value="TTHA1013/TTHA0281-like"/>
    <property type="match status" value="1"/>
</dbReference>
<dbReference type="OrthoDB" id="9807959at2"/>
<dbReference type="Proteomes" id="UP000017842">
    <property type="component" value="Unassembled WGS sequence"/>
</dbReference>